<dbReference type="Pfam" id="PF17827">
    <property type="entry name" value="PrmC_N"/>
    <property type="match status" value="1"/>
</dbReference>
<name>A0A6J7A3E7_9ZZZZ</name>
<dbReference type="SMART" id="SM00650">
    <property type="entry name" value="rADc"/>
    <property type="match status" value="1"/>
</dbReference>
<keyword evidence="4" id="KW-0949">S-adenosyl-L-methionine</keyword>
<dbReference type="PANTHER" id="PTHR18895:SF74">
    <property type="entry name" value="MTRF1L RELEASE FACTOR GLUTAMINE METHYLTRANSFERASE"/>
    <property type="match status" value="1"/>
</dbReference>
<dbReference type="EC" id="2.1.1.297" evidence="1"/>
<dbReference type="InterPro" id="IPR002052">
    <property type="entry name" value="DNA_methylase_N6_adenine_CS"/>
</dbReference>
<dbReference type="InterPro" id="IPR050320">
    <property type="entry name" value="N5-glutamine_MTase"/>
</dbReference>
<evidence type="ECO:0000313" key="9">
    <source>
        <dbReference type="EMBL" id="CAB4764677.1"/>
    </source>
</evidence>
<evidence type="ECO:0000313" key="10">
    <source>
        <dbReference type="EMBL" id="CAB4827000.1"/>
    </source>
</evidence>
<dbReference type="Gene3D" id="1.10.8.10">
    <property type="entry name" value="DNA helicase RuvA subunit, C-terminal domain"/>
    <property type="match status" value="1"/>
</dbReference>
<evidence type="ECO:0000259" key="6">
    <source>
        <dbReference type="SMART" id="SM00650"/>
    </source>
</evidence>
<dbReference type="InterPro" id="IPR007848">
    <property type="entry name" value="Small_mtfrase_dom"/>
</dbReference>
<dbReference type="PROSITE" id="PS00092">
    <property type="entry name" value="N6_MTASE"/>
    <property type="match status" value="1"/>
</dbReference>
<dbReference type="EMBL" id="CAFBQK010000060">
    <property type="protein sequence ID" value="CAB5049956.1"/>
    <property type="molecule type" value="Genomic_DNA"/>
</dbReference>
<dbReference type="GO" id="GO:0000179">
    <property type="term" value="F:rRNA (adenine-N6,N6-)-dimethyltransferase activity"/>
    <property type="evidence" value="ECO:0007669"/>
    <property type="project" value="InterPro"/>
</dbReference>
<dbReference type="GO" id="GO:0102559">
    <property type="term" value="F:peptide chain release factor N(5)-glutamine methyltransferase activity"/>
    <property type="evidence" value="ECO:0007669"/>
    <property type="project" value="UniProtKB-EC"/>
</dbReference>
<evidence type="ECO:0000313" key="13">
    <source>
        <dbReference type="EMBL" id="CAB4970758.1"/>
    </source>
</evidence>
<dbReference type="EMBL" id="CAFAZX010000035">
    <property type="protein sequence ID" value="CAB4842916.1"/>
    <property type="molecule type" value="Genomic_DNA"/>
</dbReference>
<evidence type="ECO:0000313" key="12">
    <source>
        <dbReference type="EMBL" id="CAB4918482.1"/>
    </source>
</evidence>
<dbReference type="Gene3D" id="3.40.50.150">
    <property type="entry name" value="Vaccinia Virus protein VP39"/>
    <property type="match status" value="1"/>
</dbReference>
<comment type="catalytic activity">
    <reaction evidence="5">
        <text>L-glutaminyl-[peptide chain release factor] + S-adenosyl-L-methionine = N(5)-methyl-L-glutaminyl-[peptide chain release factor] + S-adenosyl-L-homocysteine + H(+)</text>
        <dbReference type="Rhea" id="RHEA:42896"/>
        <dbReference type="Rhea" id="RHEA-COMP:10271"/>
        <dbReference type="Rhea" id="RHEA-COMP:10272"/>
        <dbReference type="ChEBI" id="CHEBI:15378"/>
        <dbReference type="ChEBI" id="CHEBI:30011"/>
        <dbReference type="ChEBI" id="CHEBI:57856"/>
        <dbReference type="ChEBI" id="CHEBI:59789"/>
        <dbReference type="ChEBI" id="CHEBI:61891"/>
        <dbReference type="EC" id="2.1.1.297"/>
    </reaction>
</comment>
<dbReference type="InterPro" id="IPR019874">
    <property type="entry name" value="RF_methyltr_PrmC"/>
</dbReference>
<accession>A0A6J7A3E7</accession>
<dbReference type="SUPFAM" id="SSF53335">
    <property type="entry name" value="S-adenosyl-L-methionine-dependent methyltransferases"/>
    <property type="match status" value="1"/>
</dbReference>
<proteinExistence type="predicted"/>
<dbReference type="Pfam" id="PF05175">
    <property type="entry name" value="MTS"/>
    <property type="match status" value="1"/>
</dbReference>
<keyword evidence="3" id="KW-0808">Transferase</keyword>
<dbReference type="EMBL" id="CAEZZR010000006">
    <property type="protein sequence ID" value="CAB4764677.1"/>
    <property type="molecule type" value="Genomic_DNA"/>
</dbReference>
<evidence type="ECO:0000313" key="14">
    <source>
        <dbReference type="EMBL" id="CAB5049956.1"/>
    </source>
</evidence>
<dbReference type="InterPro" id="IPR029063">
    <property type="entry name" value="SAM-dependent_MTases_sf"/>
</dbReference>
<reference evidence="10" key="1">
    <citation type="submission" date="2020-05" db="EMBL/GenBank/DDBJ databases">
        <authorList>
            <person name="Chiriac C."/>
            <person name="Salcher M."/>
            <person name="Ghai R."/>
            <person name="Kavagutti S V."/>
        </authorList>
    </citation>
    <scope>NUCLEOTIDE SEQUENCE</scope>
</reference>
<evidence type="ECO:0000313" key="7">
    <source>
        <dbReference type="EMBL" id="CAB4661282.1"/>
    </source>
</evidence>
<dbReference type="EMBL" id="CAFBMY010000019">
    <property type="protein sequence ID" value="CAB4918482.1"/>
    <property type="molecule type" value="Genomic_DNA"/>
</dbReference>
<dbReference type="InterPro" id="IPR004556">
    <property type="entry name" value="HemK-like"/>
</dbReference>
<dbReference type="GO" id="GO:0003676">
    <property type="term" value="F:nucleic acid binding"/>
    <property type="evidence" value="ECO:0007669"/>
    <property type="project" value="InterPro"/>
</dbReference>
<gene>
    <name evidence="7" type="ORF">UFOPK2254_00767</name>
    <name evidence="8" type="ORF">UFOPK2646_00238</name>
    <name evidence="9" type="ORF">UFOPK2907_00125</name>
    <name evidence="10" type="ORF">UFOPK3197_00590</name>
    <name evidence="11" type="ORF">UFOPK3241_00748</name>
    <name evidence="12" type="ORF">UFOPK3707_00222</name>
    <name evidence="13" type="ORF">UFOPK3937_00085</name>
    <name evidence="14" type="ORF">UFOPK4265_00597</name>
</gene>
<dbReference type="EMBL" id="CAEZWO010000066">
    <property type="protein sequence ID" value="CAB4661282.1"/>
    <property type="molecule type" value="Genomic_DNA"/>
</dbReference>
<evidence type="ECO:0000313" key="11">
    <source>
        <dbReference type="EMBL" id="CAB4842916.1"/>
    </source>
</evidence>
<evidence type="ECO:0000256" key="4">
    <source>
        <dbReference type="ARBA" id="ARBA00022691"/>
    </source>
</evidence>
<dbReference type="EMBL" id="CAFBOJ010000004">
    <property type="protein sequence ID" value="CAB4970758.1"/>
    <property type="molecule type" value="Genomic_DNA"/>
</dbReference>
<evidence type="ECO:0000256" key="5">
    <source>
        <dbReference type="ARBA" id="ARBA00048391"/>
    </source>
</evidence>
<dbReference type="InterPro" id="IPR040758">
    <property type="entry name" value="PrmC_N"/>
</dbReference>
<evidence type="ECO:0000256" key="2">
    <source>
        <dbReference type="ARBA" id="ARBA00022603"/>
    </source>
</evidence>
<evidence type="ECO:0000256" key="1">
    <source>
        <dbReference type="ARBA" id="ARBA00012771"/>
    </source>
</evidence>
<dbReference type="EMBL" id="CAEZYB010000015">
    <property type="protein sequence ID" value="CAB4697007.1"/>
    <property type="molecule type" value="Genomic_DNA"/>
</dbReference>
<evidence type="ECO:0000256" key="3">
    <source>
        <dbReference type="ARBA" id="ARBA00022679"/>
    </source>
</evidence>
<dbReference type="AlphaFoldDB" id="A0A6J7A3E7"/>
<dbReference type="NCBIfam" id="TIGR00536">
    <property type="entry name" value="hemK_fam"/>
    <property type="match status" value="1"/>
</dbReference>
<dbReference type="InterPro" id="IPR020598">
    <property type="entry name" value="rRNA_Ade_methylase_Trfase_N"/>
</dbReference>
<dbReference type="PANTHER" id="PTHR18895">
    <property type="entry name" value="HEMK METHYLTRANSFERASE"/>
    <property type="match status" value="1"/>
</dbReference>
<organism evidence="10">
    <name type="scientific">freshwater metagenome</name>
    <dbReference type="NCBI Taxonomy" id="449393"/>
    <lineage>
        <taxon>unclassified sequences</taxon>
        <taxon>metagenomes</taxon>
        <taxon>ecological metagenomes</taxon>
    </lineage>
</organism>
<protein>
    <recommendedName>
        <fullName evidence="1">peptide chain release factor N(5)-glutamine methyltransferase</fullName>
        <ecNumber evidence="1">2.1.1.297</ecNumber>
    </recommendedName>
</protein>
<dbReference type="CDD" id="cd02440">
    <property type="entry name" value="AdoMet_MTases"/>
    <property type="match status" value="1"/>
</dbReference>
<dbReference type="EMBL" id="CAFABI010000051">
    <property type="protein sequence ID" value="CAB4827000.1"/>
    <property type="molecule type" value="Genomic_DNA"/>
</dbReference>
<sequence>MSINVREVLTPAKKELRAAGFEEVDAEHLLAHLLGISRMDLHHPVRVENAISALDDSAQLLEHYSQLISRRLANEPVQYITGLAYFGDLTLHVGPGVLIPRPETELMIDRIVAHLKNIDRPASVIDLGAGAGSLALAIATQSPHAHVIAVEVDPDAVFWLRKNIEAIGADVRVVAEDVSTALMGVKADLIIANPPYVPSGEVLPLEVADYEPHVALFGGPDGMDVPRRFYVAAARLLKSEGLFITEHGEEQGPAVAEALQNDFEEVKLHHDLNDRPRWTSAIRKSHV</sequence>
<feature type="domain" description="Ribosomal RNA adenine methylase transferase N-terminal" evidence="6">
    <location>
        <begin position="107"/>
        <end position="248"/>
    </location>
</feature>
<keyword evidence="2" id="KW-0489">Methyltransferase</keyword>
<evidence type="ECO:0000313" key="8">
    <source>
        <dbReference type="EMBL" id="CAB4697007.1"/>
    </source>
</evidence>
<dbReference type="NCBIfam" id="TIGR03534">
    <property type="entry name" value="RF_mod_PrmC"/>
    <property type="match status" value="1"/>
</dbReference>